<keyword evidence="1" id="KW-0732">Signal</keyword>
<dbReference type="Gene3D" id="2.40.160.20">
    <property type="match status" value="1"/>
</dbReference>
<feature type="signal peptide" evidence="1">
    <location>
        <begin position="1"/>
        <end position="19"/>
    </location>
</feature>
<name>A0A501W1J5_9BACT</name>
<accession>A0A501W1J5</accession>
<dbReference type="InterPro" id="IPR011250">
    <property type="entry name" value="OMP/PagP_B-barrel"/>
</dbReference>
<dbReference type="RefSeq" id="WP_140621793.1">
    <property type="nucleotide sequence ID" value="NZ_VFRQ01000006.1"/>
</dbReference>
<evidence type="ECO:0000313" key="3">
    <source>
        <dbReference type="Proteomes" id="UP000316727"/>
    </source>
</evidence>
<reference evidence="2 3" key="1">
    <citation type="submission" date="2019-06" db="EMBL/GenBank/DDBJ databases">
        <title>A novel bacterium of genus Pontibacter, isolated from marine sediment.</title>
        <authorList>
            <person name="Huang H."/>
            <person name="Mo K."/>
            <person name="Hu Y."/>
        </authorList>
    </citation>
    <scope>NUCLEOTIDE SEQUENCE [LARGE SCALE GENOMIC DNA]</scope>
    <source>
        <strain evidence="2 3">HB172049</strain>
    </source>
</reference>
<organism evidence="2 3">
    <name type="scientific">Pontibacter mangrovi</name>
    <dbReference type="NCBI Taxonomy" id="2589816"/>
    <lineage>
        <taxon>Bacteria</taxon>
        <taxon>Pseudomonadati</taxon>
        <taxon>Bacteroidota</taxon>
        <taxon>Cytophagia</taxon>
        <taxon>Cytophagales</taxon>
        <taxon>Hymenobacteraceae</taxon>
        <taxon>Pontibacter</taxon>
    </lineage>
</organism>
<dbReference type="OrthoDB" id="952442at2"/>
<gene>
    <name evidence="2" type="ORF">FJM65_12055</name>
</gene>
<keyword evidence="3" id="KW-1185">Reference proteome</keyword>
<evidence type="ECO:0000313" key="2">
    <source>
        <dbReference type="EMBL" id="TPE43489.1"/>
    </source>
</evidence>
<dbReference type="Proteomes" id="UP000316727">
    <property type="component" value="Unassembled WGS sequence"/>
</dbReference>
<dbReference type="SUPFAM" id="SSF56925">
    <property type="entry name" value="OMPA-like"/>
    <property type="match status" value="1"/>
</dbReference>
<proteinExistence type="predicted"/>
<comment type="caution">
    <text evidence="2">The sequence shown here is derived from an EMBL/GenBank/DDBJ whole genome shotgun (WGS) entry which is preliminary data.</text>
</comment>
<dbReference type="AlphaFoldDB" id="A0A501W1J5"/>
<feature type="chain" id="PRO_5021239347" evidence="1">
    <location>
        <begin position="20"/>
        <end position="420"/>
    </location>
</feature>
<evidence type="ECO:0000256" key="1">
    <source>
        <dbReference type="SAM" id="SignalP"/>
    </source>
</evidence>
<dbReference type="EMBL" id="VFRQ01000006">
    <property type="protein sequence ID" value="TPE43489.1"/>
    <property type="molecule type" value="Genomic_DNA"/>
</dbReference>
<protein>
    <submittedName>
        <fullName evidence="2">Porin family protein</fullName>
    </submittedName>
</protein>
<sequence>MKQLYLTLTFLFICTCTFAQKSFRPGFVIQNGDTIRGYVDYRGAMRSATVTTFKPNENAAEQSYTPQDIEAYGFLAEQKLYEVLEVPVAPDSLQQVRVFLEALVKGPASLYYFRDAEQRNRFFLKKEQEPLTELTYDVLEHRDKQTGKKYNVWVKSYAQAMTLAFADCPKINTHRLEKLRFTTEALAGITRDYNQCVAPQSKQLEGQIKRPVFTFGPAATYTFSTFKLKGQRHAIAQADYKDEGPGFGGGLTANITVPKLNEKLSLQVDLLYMPFKQVASFTYGNTDGMVYGYEYDYDVRFEADFLKLPIQLKYTYPNGKLRPYFSAGLANNFVLQATQEAIITDNYYADKPRVNRQEPFGEDGFRKRTFGLTAGAGLQLPVGENSMSLEVRYETNETSSAIKSLSAQAKHVYFMLSYRL</sequence>